<evidence type="ECO:0000313" key="4">
    <source>
        <dbReference type="Proteomes" id="UP001410394"/>
    </source>
</evidence>
<accession>A0ABU9YUY2</accession>
<evidence type="ECO:0000313" key="3">
    <source>
        <dbReference type="EMBL" id="MEN3067533.1"/>
    </source>
</evidence>
<dbReference type="RefSeq" id="WP_345918298.1">
    <property type="nucleotide sequence ID" value="NZ_JBDIVE010000001.1"/>
</dbReference>
<keyword evidence="2" id="KW-1133">Transmembrane helix</keyword>
<dbReference type="EMBL" id="JBDIVE010000001">
    <property type="protein sequence ID" value="MEN3067533.1"/>
    <property type="molecule type" value="Genomic_DNA"/>
</dbReference>
<keyword evidence="2" id="KW-0472">Membrane</keyword>
<evidence type="ECO:0000256" key="2">
    <source>
        <dbReference type="SAM" id="Phobius"/>
    </source>
</evidence>
<feature type="compositionally biased region" description="Pro residues" evidence="1">
    <location>
        <begin position="58"/>
        <end position="77"/>
    </location>
</feature>
<feature type="transmembrane region" description="Helical" evidence="2">
    <location>
        <begin position="20"/>
        <end position="39"/>
    </location>
</feature>
<evidence type="ECO:0000256" key="1">
    <source>
        <dbReference type="SAM" id="MobiDB-lite"/>
    </source>
</evidence>
<dbReference type="SUPFAM" id="SSF74653">
    <property type="entry name" value="TolA/TonB C-terminal domain"/>
    <property type="match status" value="1"/>
</dbReference>
<proteinExistence type="predicted"/>
<feature type="region of interest" description="Disordered" evidence="1">
    <location>
        <begin position="58"/>
        <end position="150"/>
    </location>
</feature>
<sequence length="280" mass="30459">MHSTEQVPIQRREEPGKWGALVLAILVHALLAGALFYGVQWQRRAPEPVEVELVTATQPPPQEVLPPPPPPPQPVVQPRPVEKPEPPVVKPDIVLAKQKSHSSSSKHQASSSAASSAARHSSSSSTRSDNKTRPDQRPMPGIASGLSEREREMLNIDVDRTRRIGAAQASAKSQVVAEQRVEGIKSAQAQWVDIISAVVKANLSSAIPPDVTGKPKAEIYLELLPDRSIREGSVRFVKSTGNVQLDKAIERALYKSSPLPPPPNPDAFERNLRFIFSPLG</sequence>
<dbReference type="Proteomes" id="UP001410394">
    <property type="component" value="Unassembled WGS sequence"/>
</dbReference>
<reference evidence="3 4" key="1">
    <citation type="journal article" date="2018" name="Int. J. Syst. Evol. Microbiol.">
        <title>Uliginosibacterium sediminicola sp. nov., isolated from freshwater sediment.</title>
        <authorList>
            <person name="Hwang W.M."/>
            <person name="Kim S.M."/>
            <person name="Kang K."/>
            <person name="Ahn T.Y."/>
        </authorList>
    </citation>
    <scope>NUCLEOTIDE SEQUENCE [LARGE SCALE GENOMIC DNA]</scope>
    <source>
        <strain evidence="3 4">M1-21</strain>
    </source>
</reference>
<protein>
    <submittedName>
        <fullName evidence="3">TonB C-terminal domain-containing protein</fullName>
    </submittedName>
</protein>
<keyword evidence="2" id="KW-0812">Transmembrane</keyword>
<organism evidence="3 4">
    <name type="scientific">Uliginosibacterium sediminicola</name>
    <dbReference type="NCBI Taxonomy" id="2024550"/>
    <lineage>
        <taxon>Bacteria</taxon>
        <taxon>Pseudomonadati</taxon>
        <taxon>Pseudomonadota</taxon>
        <taxon>Betaproteobacteria</taxon>
        <taxon>Rhodocyclales</taxon>
        <taxon>Zoogloeaceae</taxon>
        <taxon>Uliginosibacterium</taxon>
    </lineage>
</organism>
<keyword evidence="4" id="KW-1185">Reference proteome</keyword>
<name>A0ABU9YUY2_9RHOO</name>
<dbReference type="Gene3D" id="3.30.1150.10">
    <property type="match status" value="1"/>
</dbReference>
<feature type="compositionally biased region" description="Low complexity" evidence="1">
    <location>
        <begin position="101"/>
        <end position="127"/>
    </location>
</feature>
<comment type="caution">
    <text evidence="3">The sequence shown here is derived from an EMBL/GenBank/DDBJ whole genome shotgun (WGS) entry which is preliminary data.</text>
</comment>
<dbReference type="Pfam" id="PF13103">
    <property type="entry name" value="TonB_2"/>
    <property type="match status" value="1"/>
</dbReference>
<gene>
    <name evidence="3" type="ORF">ABDB84_03515</name>
</gene>